<gene>
    <name evidence="21" type="primary">sodC</name>
    <name evidence="21" type="ORF">MSAR_22030</name>
</gene>
<dbReference type="GO" id="GO:0005507">
    <property type="term" value="F:copper ion binding"/>
    <property type="evidence" value="ECO:0007669"/>
    <property type="project" value="InterPro"/>
</dbReference>
<comment type="catalytic activity">
    <reaction evidence="16 17">
        <text>2 superoxide + 2 H(+) = H2O2 + O2</text>
        <dbReference type="Rhea" id="RHEA:20696"/>
        <dbReference type="ChEBI" id="CHEBI:15378"/>
        <dbReference type="ChEBI" id="CHEBI:15379"/>
        <dbReference type="ChEBI" id="CHEBI:16240"/>
        <dbReference type="ChEBI" id="CHEBI:18421"/>
        <dbReference type="EC" id="1.15.1.1"/>
    </reaction>
</comment>
<dbReference type="AlphaFoldDB" id="A0A7I7SPZ7"/>
<comment type="cofactor">
    <cofactor evidence="17">
        <name>Cu cation</name>
        <dbReference type="ChEBI" id="CHEBI:23378"/>
    </cofactor>
    <text evidence="17">Binds 1 copper ion per subunit.</text>
</comment>
<evidence type="ECO:0000256" key="11">
    <source>
        <dbReference type="ARBA" id="ARBA00023136"/>
    </source>
</evidence>
<keyword evidence="10 17" id="KW-0186">Copper</keyword>
<feature type="compositionally biased region" description="Low complexity" evidence="18">
    <location>
        <begin position="45"/>
        <end position="65"/>
    </location>
</feature>
<evidence type="ECO:0000256" key="6">
    <source>
        <dbReference type="ARBA" id="ARBA00022729"/>
    </source>
</evidence>
<dbReference type="InterPro" id="IPR001424">
    <property type="entry name" value="SOD_Cu_Zn_dom"/>
</dbReference>
<dbReference type="InterPro" id="IPR018152">
    <property type="entry name" value="SOD_Cu/Zn_BS"/>
</dbReference>
<dbReference type="EC" id="1.15.1.1" evidence="2 17"/>
<dbReference type="FunFam" id="2.60.40.200:FF:000012">
    <property type="entry name" value="Superoxide dismutase [Cu-Zn]"/>
    <property type="match status" value="1"/>
</dbReference>
<evidence type="ECO:0000256" key="7">
    <source>
        <dbReference type="ARBA" id="ARBA00022833"/>
    </source>
</evidence>
<evidence type="ECO:0000313" key="21">
    <source>
        <dbReference type="EMBL" id="BBY59067.1"/>
    </source>
</evidence>
<sequence length="246" mass="24306">MVKPVSPVRTAAAVLFVTPVVLLSACSPNEPIASQPGTTPAIWTGSPAPAAAGEEPHGSPEAGHGAPQASAGHGDTLSAQLKTADGTQVAAATFDFENGFATVTVQTTGAGKLTPGFHGLHLHSVAKCEANSVAPAGGAPGDFLSAGGHFQASGHTGHPASGDLASLQVREDGTAMLVTTTSAFTKDDLLAGKGTAIIIHADADNFANIPPERYQQTNGGAPGPDETTMATGDAGKRVACGVIGTG</sequence>
<reference evidence="21 22" key="1">
    <citation type="journal article" date="2019" name="Emerg. Microbes Infect.">
        <title>Comprehensive subspecies identification of 175 nontuberculous mycobacteria species based on 7547 genomic profiles.</title>
        <authorList>
            <person name="Matsumoto Y."/>
            <person name="Kinjo T."/>
            <person name="Motooka D."/>
            <person name="Nabeya D."/>
            <person name="Jung N."/>
            <person name="Uechi K."/>
            <person name="Horii T."/>
            <person name="Iida T."/>
            <person name="Fujita J."/>
            <person name="Nakamura S."/>
        </authorList>
    </citation>
    <scope>NUCLEOTIDE SEQUENCE [LARGE SCALE GENOMIC DNA]</scope>
    <source>
        <strain evidence="21 22">JCM 30395</strain>
    </source>
</reference>
<accession>A0A7I7SPZ7</accession>
<keyword evidence="9 17" id="KW-0560">Oxidoreductase</keyword>
<comment type="cofactor">
    <cofactor evidence="17">
        <name>Zn(2+)</name>
        <dbReference type="ChEBI" id="CHEBI:29105"/>
    </cofactor>
    <text evidence="17">Binds 1 zinc ion per subunit.</text>
</comment>
<dbReference type="RefSeq" id="WP_163696897.1">
    <property type="nucleotide sequence ID" value="NZ_AP022595.1"/>
</dbReference>
<keyword evidence="22" id="KW-1185">Reference proteome</keyword>
<keyword evidence="11" id="KW-0472">Membrane</keyword>
<evidence type="ECO:0000256" key="17">
    <source>
        <dbReference type="RuleBase" id="RU000393"/>
    </source>
</evidence>
<evidence type="ECO:0000256" key="12">
    <source>
        <dbReference type="ARBA" id="ARBA00023139"/>
    </source>
</evidence>
<evidence type="ECO:0000256" key="16">
    <source>
        <dbReference type="ARBA" id="ARBA00049204"/>
    </source>
</evidence>
<keyword evidence="6 19" id="KW-0732">Signal</keyword>
<dbReference type="NCBIfam" id="NF047631">
    <property type="entry name" value="SodCMycob"/>
    <property type="match status" value="1"/>
</dbReference>
<dbReference type="InterPro" id="IPR024134">
    <property type="entry name" value="SOD_Cu/Zn_/chaperone"/>
</dbReference>
<organism evidence="21 22">
    <name type="scientific">Mycolicibacterium sarraceniae</name>
    <dbReference type="NCBI Taxonomy" id="1534348"/>
    <lineage>
        <taxon>Bacteria</taxon>
        <taxon>Bacillati</taxon>
        <taxon>Actinomycetota</taxon>
        <taxon>Actinomycetes</taxon>
        <taxon>Mycobacteriales</taxon>
        <taxon>Mycobacteriaceae</taxon>
        <taxon>Mycolicibacterium</taxon>
    </lineage>
</organism>
<dbReference type="PROSITE" id="PS51257">
    <property type="entry name" value="PROKAR_LIPOPROTEIN"/>
    <property type="match status" value="1"/>
</dbReference>
<evidence type="ECO:0000256" key="1">
    <source>
        <dbReference type="ARBA" id="ARBA00010457"/>
    </source>
</evidence>
<feature type="chain" id="PRO_5038413745" description="Superoxide dismutase [Cu-Zn]" evidence="19">
    <location>
        <begin position="25"/>
        <end position="246"/>
    </location>
</feature>
<evidence type="ECO:0000256" key="3">
    <source>
        <dbReference type="ARBA" id="ARBA00020928"/>
    </source>
</evidence>
<keyword evidence="13" id="KW-1015">Disulfide bond</keyword>
<comment type="function">
    <text evidence="15">Destroys radicals which are normally produced within the cells and which are toxic to biological systems. May play a role in favoring mycobacterial survival in phagocytes.</text>
</comment>
<dbReference type="InterPro" id="IPR036423">
    <property type="entry name" value="SOD-like_Cu/Zn_dom_sf"/>
</dbReference>
<dbReference type="PROSITE" id="PS00332">
    <property type="entry name" value="SOD_CU_ZN_2"/>
    <property type="match status" value="1"/>
</dbReference>
<evidence type="ECO:0000256" key="8">
    <source>
        <dbReference type="ARBA" id="ARBA00022862"/>
    </source>
</evidence>
<dbReference type="PANTHER" id="PTHR10003">
    <property type="entry name" value="SUPEROXIDE DISMUTASE CU-ZN -RELATED"/>
    <property type="match status" value="1"/>
</dbReference>
<evidence type="ECO:0000256" key="18">
    <source>
        <dbReference type="SAM" id="MobiDB-lite"/>
    </source>
</evidence>
<evidence type="ECO:0000256" key="19">
    <source>
        <dbReference type="SAM" id="SignalP"/>
    </source>
</evidence>
<feature type="domain" description="Superoxide dismutase copper/zinc binding" evidence="20">
    <location>
        <begin position="101"/>
        <end position="243"/>
    </location>
</feature>
<evidence type="ECO:0000256" key="14">
    <source>
        <dbReference type="ARBA" id="ARBA00023288"/>
    </source>
</evidence>
<dbReference type="GO" id="GO:0004784">
    <property type="term" value="F:superoxide dismutase activity"/>
    <property type="evidence" value="ECO:0007669"/>
    <property type="project" value="UniProtKB-EC"/>
</dbReference>
<evidence type="ECO:0000256" key="2">
    <source>
        <dbReference type="ARBA" id="ARBA00012682"/>
    </source>
</evidence>
<dbReference type="PRINTS" id="PR00068">
    <property type="entry name" value="CUZNDISMTASE"/>
</dbReference>
<evidence type="ECO:0000256" key="10">
    <source>
        <dbReference type="ARBA" id="ARBA00023008"/>
    </source>
</evidence>
<keyword evidence="8" id="KW-0049">Antioxidant</keyword>
<comment type="similarity">
    <text evidence="1 17">Belongs to the Cu-Zn superoxide dismutase family.</text>
</comment>
<keyword evidence="4" id="KW-1003">Cell membrane</keyword>
<dbReference type="Gene3D" id="2.60.40.200">
    <property type="entry name" value="Superoxide dismutase, copper/zinc binding domain"/>
    <property type="match status" value="1"/>
</dbReference>
<evidence type="ECO:0000259" key="20">
    <source>
        <dbReference type="Pfam" id="PF00080"/>
    </source>
</evidence>
<evidence type="ECO:0000256" key="13">
    <source>
        <dbReference type="ARBA" id="ARBA00023157"/>
    </source>
</evidence>
<evidence type="ECO:0000256" key="9">
    <source>
        <dbReference type="ARBA" id="ARBA00023002"/>
    </source>
</evidence>
<proteinExistence type="inferred from homology"/>
<dbReference type="EMBL" id="AP022595">
    <property type="protein sequence ID" value="BBY59067.1"/>
    <property type="molecule type" value="Genomic_DNA"/>
</dbReference>
<keyword evidence="7 17" id="KW-0862">Zinc</keyword>
<evidence type="ECO:0000313" key="22">
    <source>
        <dbReference type="Proteomes" id="UP000466445"/>
    </source>
</evidence>
<dbReference type="SUPFAM" id="SSF49329">
    <property type="entry name" value="Cu,Zn superoxide dismutase-like"/>
    <property type="match status" value="1"/>
</dbReference>
<feature type="region of interest" description="Disordered" evidence="18">
    <location>
        <begin position="31"/>
        <end position="74"/>
    </location>
</feature>
<evidence type="ECO:0000256" key="5">
    <source>
        <dbReference type="ARBA" id="ARBA00022723"/>
    </source>
</evidence>
<evidence type="ECO:0000256" key="4">
    <source>
        <dbReference type="ARBA" id="ARBA00022475"/>
    </source>
</evidence>
<dbReference type="Pfam" id="PF00080">
    <property type="entry name" value="Sod_Cu"/>
    <property type="match status" value="1"/>
</dbReference>
<protein>
    <recommendedName>
        <fullName evidence="3 17">Superoxide dismutase [Cu-Zn]</fullName>
        <ecNumber evidence="2 17">1.15.1.1</ecNumber>
    </recommendedName>
</protein>
<keyword evidence="12" id="KW-0564">Palmitate</keyword>
<dbReference type="Proteomes" id="UP000466445">
    <property type="component" value="Chromosome"/>
</dbReference>
<keyword evidence="14" id="KW-0449">Lipoprotein</keyword>
<evidence type="ECO:0000256" key="15">
    <source>
        <dbReference type="ARBA" id="ARBA00024900"/>
    </source>
</evidence>
<feature type="signal peptide" evidence="19">
    <location>
        <begin position="1"/>
        <end position="24"/>
    </location>
</feature>
<name>A0A7I7SPZ7_9MYCO</name>
<dbReference type="KEGG" id="msar:MSAR_22030"/>
<keyword evidence="5 17" id="KW-0479">Metal-binding</keyword>